<keyword evidence="8" id="KW-0966">Cell projection</keyword>
<dbReference type="Gene3D" id="2.130.10.10">
    <property type="entry name" value="YVTN repeat-like/Quinoprotein amine dehydrogenase"/>
    <property type="match status" value="2"/>
</dbReference>
<evidence type="ECO:0008006" key="17">
    <source>
        <dbReference type="Google" id="ProtNLM"/>
    </source>
</evidence>
<evidence type="ECO:0000256" key="3">
    <source>
        <dbReference type="ARBA" id="ARBA00022574"/>
    </source>
</evidence>
<reference evidence="15 16" key="1">
    <citation type="submission" date="2024-04" db="EMBL/GenBank/DDBJ databases">
        <title>Tritrichomonas musculus Genome.</title>
        <authorList>
            <person name="Alves-Ferreira E."/>
            <person name="Grigg M."/>
            <person name="Lorenzi H."/>
            <person name="Galac M."/>
        </authorList>
    </citation>
    <scope>NUCLEOTIDE SEQUENCE [LARGE SCALE GENOMIC DNA]</scope>
    <source>
        <strain evidence="15 16">EAF2021</strain>
    </source>
</reference>
<keyword evidence="3 9" id="KW-0853">WD repeat</keyword>
<proteinExistence type="predicted"/>
<evidence type="ECO:0000256" key="9">
    <source>
        <dbReference type="PROSITE-ProRule" id="PRU00221"/>
    </source>
</evidence>
<dbReference type="InterPro" id="IPR015943">
    <property type="entry name" value="WD40/YVTN_repeat-like_dom_sf"/>
</dbReference>
<dbReference type="InterPro" id="IPR057979">
    <property type="entry name" value="TPR_IFT121"/>
</dbReference>
<evidence type="ECO:0000313" key="16">
    <source>
        <dbReference type="Proteomes" id="UP001470230"/>
    </source>
</evidence>
<evidence type="ECO:0000256" key="2">
    <source>
        <dbReference type="ARBA" id="ARBA00022490"/>
    </source>
</evidence>
<dbReference type="InterPro" id="IPR056158">
    <property type="entry name" value="Beta-prop_IFT121_2nd"/>
</dbReference>
<dbReference type="SMART" id="SM00320">
    <property type="entry name" value="WD40"/>
    <property type="match status" value="7"/>
</dbReference>
<evidence type="ECO:0000256" key="8">
    <source>
        <dbReference type="ARBA" id="ARBA00023273"/>
    </source>
</evidence>
<dbReference type="InterPro" id="IPR011990">
    <property type="entry name" value="TPR-like_helical_dom_sf"/>
</dbReference>
<dbReference type="PANTHER" id="PTHR12764">
    <property type="entry name" value="WD REPEAT DOMAIN-RELATED"/>
    <property type="match status" value="1"/>
</dbReference>
<comment type="caution">
    <text evidence="15">The sequence shown here is derived from an EMBL/GenBank/DDBJ whole genome shotgun (WGS) entry which is preliminary data.</text>
</comment>
<dbReference type="SUPFAM" id="SSF48452">
    <property type="entry name" value="TPR-like"/>
    <property type="match status" value="1"/>
</dbReference>
<evidence type="ECO:0000259" key="12">
    <source>
        <dbReference type="Pfam" id="PF23390"/>
    </source>
</evidence>
<dbReference type="SUPFAM" id="SSF50998">
    <property type="entry name" value="Quinoprotein alcohol dehydrogenase-like"/>
    <property type="match status" value="1"/>
</dbReference>
<evidence type="ECO:0000256" key="10">
    <source>
        <dbReference type="SAM" id="MobiDB-lite"/>
    </source>
</evidence>
<dbReference type="InterPro" id="IPR057361">
    <property type="entry name" value="TPR_WDR35"/>
</dbReference>
<gene>
    <name evidence="15" type="ORF">M9Y10_043849</name>
</gene>
<evidence type="ECO:0000259" key="14">
    <source>
        <dbReference type="Pfam" id="PF25768"/>
    </source>
</evidence>
<keyword evidence="5" id="KW-0970">Cilium biogenesis/degradation</keyword>
<dbReference type="Pfam" id="PF25768">
    <property type="entry name" value="TPR_IFT121"/>
    <property type="match status" value="1"/>
</dbReference>
<name>A0ABR2K0U5_9EUKA</name>
<dbReference type="InterPro" id="IPR011047">
    <property type="entry name" value="Quinoprotein_ADH-like_sf"/>
</dbReference>
<feature type="domain" description="IFT121-like TPR repeats" evidence="14">
    <location>
        <begin position="1009"/>
        <end position="1107"/>
    </location>
</feature>
<dbReference type="InterPro" id="IPR056159">
    <property type="entry name" value="Beta-prop_IFT121_TULP_N"/>
</dbReference>
<dbReference type="Pfam" id="PF24797">
    <property type="entry name" value="Beta-prop_WDR35_TULP_N"/>
    <property type="match status" value="1"/>
</dbReference>
<dbReference type="InterPro" id="IPR056170">
    <property type="entry name" value="Znf_IFT121-like"/>
</dbReference>
<dbReference type="Pfam" id="PF23145">
    <property type="entry name" value="Zf_2nd_IFT121"/>
    <property type="match status" value="1"/>
</dbReference>
<evidence type="ECO:0000256" key="7">
    <source>
        <dbReference type="ARBA" id="ARBA00023212"/>
    </source>
</evidence>
<dbReference type="Pfam" id="PF25170">
    <property type="entry name" value="TPR_WDR35"/>
    <property type="match status" value="1"/>
</dbReference>
<evidence type="ECO:0000256" key="6">
    <source>
        <dbReference type="ARBA" id="ARBA00023069"/>
    </source>
</evidence>
<keyword evidence="4" id="KW-0677">Repeat</keyword>
<dbReference type="Gene3D" id="1.25.40.470">
    <property type="match status" value="1"/>
</dbReference>
<feature type="region of interest" description="Disordered" evidence="10">
    <location>
        <begin position="964"/>
        <end position="998"/>
    </location>
</feature>
<dbReference type="InterPro" id="IPR036322">
    <property type="entry name" value="WD40_repeat_dom_sf"/>
</dbReference>
<keyword evidence="2" id="KW-0963">Cytoplasm</keyword>
<feature type="domain" description="IFT121 second beta-propeller" evidence="12">
    <location>
        <begin position="318"/>
        <end position="429"/>
    </location>
</feature>
<evidence type="ECO:0000313" key="15">
    <source>
        <dbReference type="EMBL" id="KAK8884729.1"/>
    </source>
</evidence>
<dbReference type="Pfam" id="PF23390">
    <property type="entry name" value="Beta-prop_WDR35_2nd"/>
    <property type="match status" value="2"/>
</dbReference>
<dbReference type="SUPFAM" id="SSF50978">
    <property type="entry name" value="WD40 repeat-like"/>
    <property type="match status" value="1"/>
</dbReference>
<organism evidence="15 16">
    <name type="scientific">Tritrichomonas musculus</name>
    <dbReference type="NCBI Taxonomy" id="1915356"/>
    <lineage>
        <taxon>Eukaryota</taxon>
        <taxon>Metamonada</taxon>
        <taxon>Parabasalia</taxon>
        <taxon>Tritrichomonadida</taxon>
        <taxon>Tritrichomonadidae</taxon>
        <taxon>Tritrichomonas</taxon>
    </lineage>
</organism>
<dbReference type="PROSITE" id="PS50082">
    <property type="entry name" value="WD_REPEATS_2"/>
    <property type="match status" value="1"/>
</dbReference>
<dbReference type="InterPro" id="IPR039857">
    <property type="entry name" value="Ift122/121"/>
</dbReference>
<protein>
    <recommendedName>
        <fullName evidence="17">WD repeat protein</fullName>
    </recommendedName>
</protein>
<evidence type="ECO:0000256" key="5">
    <source>
        <dbReference type="ARBA" id="ARBA00022794"/>
    </source>
</evidence>
<keyword evidence="16" id="KW-1185">Reference proteome</keyword>
<dbReference type="EMBL" id="JAPFFF010000008">
    <property type="protein sequence ID" value="KAK8884729.1"/>
    <property type="molecule type" value="Genomic_DNA"/>
</dbReference>
<dbReference type="PANTHER" id="PTHR12764:SF5">
    <property type="entry name" value="LD29485P"/>
    <property type="match status" value="1"/>
</dbReference>
<dbReference type="InterPro" id="IPR001680">
    <property type="entry name" value="WD40_rpt"/>
</dbReference>
<keyword evidence="7" id="KW-0206">Cytoskeleton</keyword>
<evidence type="ECO:0000259" key="13">
    <source>
        <dbReference type="Pfam" id="PF24797"/>
    </source>
</evidence>
<keyword evidence="6" id="KW-0969">Cilium</keyword>
<sequence>MSSFHTYLSNRISTPEEKSITTVAWNRVNNLIACGQVNGVITIASIILNPDRPGLFNIDINLTLVEHKHEITALCWNERFNKLLSGDSQGHLVVWIEHSGKWRPSMINDVYTSPIVSLSCSNNSELIAIIYEDGRIICGDSSGNQKWTTIIHNAPTVCCFSPSSKILFVGTAECQMLMVKSRGAQAPEMELNVTTENNRVMASSWSRNQPHLMLVAFQDGRLMILTSENDVSPITVDLDMEITDAVWSNSSEFIAVSGIVESGHCQLRFLSKSGKPIRTLNIPAQNISSISFNQNDTQLALGVDDTICLAQIVPINPWGYFDDTLVYSINMDEDKVNPKSDVIFFNSKTGEKHIKKITNLVNIAAGKSSVLLASSSPETQETALLLCNKFGIPLFSSFVPFLPTFFAVTSHYVISCSNQRMCLWDTDTDEMKYHRFKNEATAITARDTTLFVAFSSGELVMYGIPEFDEDKARYNLYSRIESIAVSTDLTRLSLIDVFGNMIFLDVHSGSVSEGSRKETWCMKWADDSPDLFVSLEKQKLYVYRDFEAIEPIISLTYICSFTDLVITAVDFITLYRDPLHPNLELFHRYESKPLRDVDYLLESTDVSIDEITAYIKTNSHPRLWLMLAETALDQMNLQLAERCFIESQNNAGITLMKKLSSLPKNGLVQRGFVLWYLKRYQEAEECFRGRFDPNSKQFKNIQKKPNNNANTDPDYTIQMYATIGDWQKVAELVNEVEDEEMFTRCHIALGNEAYMKGDWSTAASEYNIAHDHKKQLKALFRGDDFNGISRLCDSLKAKDPLLDEIGIKFVALGAHTKAVDAFMKLGDVQKAIDSCVHLNQWTMALQIADEHPQEVNKRALMGRYAHHLAENSHIAAAINMYVKYKLPREAALLLDKEGDIAFKQTRQYLFAKKCYVFSADLLEQSIKSEEEELNKLNPKPRISPTTATKVKTTVIKGPVSPLRNRPIIIKSNNNNNNNDDEDNNNTAPQAPSSPLEKSINKGKDLLQIQWHKAEALHFLILAHQQMYRGEWIDALITAARIFAVYYDIIGKDRSAALLALCGFNSGYLKQCSNGFIQLENSESLTKKNRQRMENMAVKIFGKHPPNDPSDLPTFECKNCKSKLVEPNCKCTCGYITCPSIVSGIVIPDVRSNDVWRCPKCHHYALQDEIKQYKVCPLCHTTI</sequence>
<feature type="domain" description="IFT121 second beta-propeller" evidence="12">
    <location>
        <begin position="431"/>
        <end position="587"/>
    </location>
</feature>
<evidence type="ECO:0000259" key="11">
    <source>
        <dbReference type="Pfam" id="PF23145"/>
    </source>
</evidence>
<evidence type="ECO:0000256" key="1">
    <source>
        <dbReference type="ARBA" id="ARBA00004120"/>
    </source>
</evidence>
<feature type="domain" description="IFT121/TULP4 N-terminal" evidence="13">
    <location>
        <begin position="6"/>
        <end position="312"/>
    </location>
</feature>
<comment type="subcellular location">
    <subcellularLocation>
        <location evidence="1">Cytoplasm</location>
        <location evidence="1">Cytoskeleton</location>
        <location evidence="1">Cilium basal body</location>
    </subcellularLocation>
</comment>
<accession>A0ABR2K0U5</accession>
<evidence type="ECO:0000256" key="4">
    <source>
        <dbReference type="ARBA" id="ARBA00022737"/>
    </source>
</evidence>
<feature type="repeat" description="WD" evidence="9">
    <location>
        <begin position="64"/>
        <end position="95"/>
    </location>
</feature>
<dbReference type="Proteomes" id="UP001470230">
    <property type="component" value="Unassembled WGS sequence"/>
</dbReference>
<feature type="domain" description="IFT121-like zinc finger" evidence="11">
    <location>
        <begin position="1139"/>
        <end position="1182"/>
    </location>
</feature>